<dbReference type="InterPro" id="IPR036736">
    <property type="entry name" value="ACP-like_sf"/>
</dbReference>
<dbReference type="Pfam" id="PF00550">
    <property type="entry name" value="PP-binding"/>
    <property type="match status" value="1"/>
</dbReference>
<dbReference type="InterPro" id="IPR009081">
    <property type="entry name" value="PP-bd_ACP"/>
</dbReference>
<accession>A0AAE3G674</accession>
<dbReference type="AlphaFoldDB" id="A0AAE3G674"/>
<evidence type="ECO:0000259" key="1">
    <source>
        <dbReference type="PROSITE" id="PS50075"/>
    </source>
</evidence>
<proteinExistence type="predicted"/>
<dbReference type="Gene3D" id="1.10.1200.10">
    <property type="entry name" value="ACP-like"/>
    <property type="match status" value="1"/>
</dbReference>
<keyword evidence="3" id="KW-1185">Reference proteome</keyword>
<dbReference type="PROSITE" id="PS50075">
    <property type="entry name" value="CARRIER"/>
    <property type="match status" value="1"/>
</dbReference>
<reference evidence="2" key="1">
    <citation type="submission" date="2022-03" db="EMBL/GenBank/DDBJ databases">
        <title>Genomic Encyclopedia of Type Strains, Phase III (KMG-III): the genomes of soil and plant-associated and newly described type strains.</title>
        <authorList>
            <person name="Whitman W."/>
        </authorList>
    </citation>
    <scope>NUCLEOTIDE SEQUENCE</scope>
    <source>
        <strain evidence="2">ANL 6-2</strain>
    </source>
</reference>
<organism evidence="2 3">
    <name type="scientific">Natronocella acetinitrilica</name>
    <dbReference type="NCBI Taxonomy" id="414046"/>
    <lineage>
        <taxon>Bacteria</taxon>
        <taxon>Pseudomonadati</taxon>
        <taxon>Pseudomonadota</taxon>
        <taxon>Gammaproteobacteria</taxon>
        <taxon>Chromatiales</taxon>
        <taxon>Ectothiorhodospiraceae</taxon>
        <taxon>Natronocella</taxon>
    </lineage>
</organism>
<dbReference type="RefSeq" id="WP_253479630.1">
    <property type="nucleotide sequence ID" value="NZ_JALJXV010000007.1"/>
</dbReference>
<name>A0AAE3G674_9GAMM</name>
<evidence type="ECO:0000313" key="3">
    <source>
        <dbReference type="Proteomes" id="UP001205843"/>
    </source>
</evidence>
<feature type="domain" description="Carrier" evidence="1">
    <location>
        <begin position="1"/>
        <end position="75"/>
    </location>
</feature>
<evidence type="ECO:0000313" key="2">
    <source>
        <dbReference type="EMBL" id="MCP1675794.1"/>
    </source>
</evidence>
<sequence length="81" mass="9046">MHDIITSTFADIFGLDEASITDDMTPETVELWDSLNHLRLITALEEAFGFRLSMSDIEYMMGSVARVREVVDRHAAASAVL</sequence>
<protein>
    <submittedName>
        <fullName evidence="2">Acyl carrier protein</fullName>
    </submittedName>
</protein>
<dbReference type="SUPFAM" id="SSF47336">
    <property type="entry name" value="ACP-like"/>
    <property type="match status" value="1"/>
</dbReference>
<dbReference type="EMBL" id="JALJXV010000007">
    <property type="protein sequence ID" value="MCP1675794.1"/>
    <property type="molecule type" value="Genomic_DNA"/>
</dbReference>
<dbReference type="Proteomes" id="UP001205843">
    <property type="component" value="Unassembled WGS sequence"/>
</dbReference>
<comment type="caution">
    <text evidence="2">The sequence shown here is derived from an EMBL/GenBank/DDBJ whole genome shotgun (WGS) entry which is preliminary data.</text>
</comment>
<gene>
    <name evidence="2" type="ORF">J2T57_002949</name>
</gene>